<evidence type="ECO:0000256" key="9">
    <source>
        <dbReference type="ARBA" id="ARBA00048670"/>
    </source>
</evidence>
<dbReference type="GO" id="GO:0030976">
    <property type="term" value="F:thiamine pyrophosphate binding"/>
    <property type="evidence" value="ECO:0007669"/>
    <property type="project" value="InterPro"/>
</dbReference>
<dbReference type="Pfam" id="PF02775">
    <property type="entry name" value="TPP_enzyme_C"/>
    <property type="match status" value="1"/>
</dbReference>
<dbReference type="GO" id="GO:0003984">
    <property type="term" value="F:acetolactate synthase activity"/>
    <property type="evidence" value="ECO:0007669"/>
    <property type="project" value="UniProtKB-EC"/>
</dbReference>
<keyword evidence="7 10" id="KW-0786">Thiamine pyrophosphate</keyword>
<dbReference type="EMBL" id="QQAZ01000003">
    <property type="protein sequence ID" value="RDI53436.1"/>
    <property type="molecule type" value="Genomic_DNA"/>
</dbReference>
<evidence type="ECO:0000256" key="7">
    <source>
        <dbReference type="ARBA" id="ARBA00023052"/>
    </source>
</evidence>
<dbReference type="UniPathway" id="UPA00047">
    <property type="reaction ID" value="UER00055"/>
</dbReference>
<keyword evidence="8" id="KW-0100">Branched-chain amino acid biosynthesis</keyword>
<dbReference type="Gene3D" id="3.40.50.970">
    <property type="match status" value="2"/>
</dbReference>
<dbReference type="CDD" id="cd02002">
    <property type="entry name" value="TPP_BFDC"/>
    <property type="match status" value="1"/>
</dbReference>
<evidence type="ECO:0000259" key="13">
    <source>
        <dbReference type="Pfam" id="PF02776"/>
    </source>
</evidence>
<comment type="similarity">
    <text evidence="3 10">Belongs to the TPP enzyme family.</text>
</comment>
<evidence type="ECO:0000256" key="1">
    <source>
        <dbReference type="ARBA" id="ARBA00004974"/>
    </source>
</evidence>
<dbReference type="RefSeq" id="WP_068012323.1">
    <property type="nucleotide sequence ID" value="NZ_QQAZ01000003.1"/>
</dbReference>
<dbReference type="InterPro" id="IPR011766">
    <property type="entry name" value="TPP_enzyme_TPP-bd"/>
</dbReference>
<comment type="pathway">
    <text evidence="1">Amino-acid biosynthesis; L-isoleucine biosynthesis; L-isoleucine from 2-oxobutanoate: step 1/4.</text>
</comment>
<evidence type="ECO:0000259" key="11">
    <source>
        <dbReference type="Pfam" id="PF00205"/>
    </source>
</evidence>
<keyword evidence="6" id="KW-0274">FAD</keyword>
<evidence type="ECO:0000259" key="12">
    <source>
        <dbReference type="Pfam" id="PF02775"/>
    </source>
</evidence>
<evidence type="ECO:0000313" key="15">
    <source>
        <dbReference type="Proteomes" id="UP000255355"/>
    </source>
</evidence>
<keyword evidence="8" id="KW-0028">Amino-acid biosynthesis</keyword>
<name>A0A370HAH1_9NOCA</name>
<proteinExistence type="inferred from homology"/>
<comment type="pathway">
    <text evidence="2">Amino-acid biosynthesis; L-valine biosynthesis; L-valine from pyruvate: step 1/4.</text>
</comment>
<dbReference type="UniPathway" id="UPA00049">
    <property type="reaction ID" value="UER00059"/>
</dbReference>
<dbReference type="SUPFAM" id="SSF52467">
    <property type="entry name" value="DHS-like NAD/FAD-binding domain"/>
    <property type="match status" value="1"/>
</dbReference>
<dbReference type="EC" id="2.2.1.6" evidence="4"/>
<dbReference type="Proteomes" id="UP000255355">
    <property type="component" value="Unassembled WGS sequence"/>
</dbReference>
<dbReference type="OrthoDB" id="2443624at2"/>
<comment type="caution">
    <text evidence="14">The sequence shown here is derived from an EMBL/GenBank/DDBJ whole genome shotgun (WGS) entry which is preliminary data.</text>
</comment>
<dbReference type="GO" id="GO:0005948">
    <property type="term" value="C:acetolactate synthase complex"/>
    <property type="evidence" value="ECO:0007669"/>
    <property type="project" value="TreeGrafter"/>
</dbReference>
<dbReference type="InterPro" id="IPR045229">
    <property type="entry name" value="TPP_enz"/>
</dbReference>
<dbReference type="GO" id="GO:0009099">
    <property type="term" value="P:L-valine biosynthetic process"/>
    <property type="evidence" value="ECO:0007669"/>
    <property type="project" value="UniProtKB-UniPathway"/>
</dbReference>
<feature type="domain" description="Thiamine pyrophosphate enzyme N-terminal TPP-binding" evidence="13">
    <location>
        <begin position="9"/>
        <end position="111"/>
    </location>
</feature>
<gene>
    <name evidence="14" type="ORF">DFR68_103826</name>
</gene>
<dbReference type="STRING" id="1210089.GCA_001613165_00004"/>
<dbReference type="InterPro" id="IPR012001">
    <property type="entry name" value="Thiamin_PyroP_enz_TPP-bd_dom"/>
</dbReference>
<keyword evidence="15" id="KW-1185">Reference proteome</keyword>
<dbReference type="InterPro" id="IPR029061">
    <property type="entry name" value="THDP-binding"/>
</dbReference>
<organism evidence="14 15">
    <name type="scientific">Nocardia mexicana</name>
    <dbReference type="NCBI Taxonomy" id="279262"/>
    <lineage>
        <taxon>Bacteria</taxon>
        <taxon>Bacillati</taxon>
        <taxon>Actinomycetota</taxon>
        <taxon>Actinomycetes</taxon>
        <taxon>Mycobacteriales</taxon>
        <taxon>Nocardiaceae</taxon>
        <taxon>Nocardia</taxon>
    </lineage>
</organism>
<evidence type="ECO:0000256" key="2">
    <source>
        <dbReference type="ARBA" id="ARBA00005025"/>
    </source>
</evidence>
<evidence type="ECO:0000256" key="10">
    <source>
        <dbReference type="RuleBase" id="RU362132"/>
    </source>
</evidence>
<reference evidence="14 15" key="1">
    <citation type="submission" date="2018-07" db="EMBL/GenBank/DDBJ databases">
        <title>Genomic Encyclopedia of Type Strains, Phase IV (KMG-IV): sequencing the most valuable type-strain genomes for metagenomic binning, comparative biology and taxonomic classification.</title>
        <authorList>
            <person name="Goeker M."/>
        </authorList>
    </citation>
    <scope>NUCLEOTIDE SEQUENCE [LARGE SCALE GENOMIC DNA]</scope>
    <source>
        <strain evidence="14 15">DSM 44952</strain>
    </source>
</reference>
<evidence type="ECO:0000256" key="4">
    <source>
        <dbReference type="ARBA" id="ARBA00013145"/>
    </source>
</evidence>
<evidence type="ECO:0000256" key="8">
    <source>
        <dbReference type="ARBA" id="ARBA00023304"/>
    </source>
</evidence>
<sequence length="603" mass="66241">MHTSDKKLGRDIIFDYLRAAGIEYAFGVPGTHEIPLIDGTTIPENEVSYVPCLHENIAVGAAMGYARMSGRPGAAIVHVTPGTANIIDNLYNAYRSNIPVLVLCGQQHSDLLIQEPILASDLVRTAGQYAKWAHEVRDIDELPLVLQRAFKELTVPPLRPVFLSIPWNLLLESPTAPDAGRFTRIAHSVIGDPNGVAAAAETLARAKRPVLLVGDGVGEANAWPEIERLSYLLGAAVYSENQASRMNYPNNLPHWQGELMPSQEGVHKQLEDFDTLFQIGVNSQAQILVFRWENGPILPAHLTQVILHNDSWEIGKNHYAQVGVLGDIKATLPSIIEAVAEHAAYDQGAAAARNKAILDMDSRRDAAFAASAAEFPGPAGKPIPDHQVPMIVAQVQQTLAKPITVINEDFSVLPAIQKAIQYDHPDAYFCTSGGALGFSLPASIGIALALGRERLVVDIVGDGSALFHTNSWWTTRKFELPVLYLVLNNHEYKTLMTGLKNIEKLYDWQPSHDAWYLRLGQPSQDFARIAETFDIDGEVVTDGRKLREAVERGFKIIEGGRPYVIDIRIESGTVPAPPTDMMLVEKPDVDIEWAQQLWSMGPP</sequence>
<dbReference type="GO" id="GO:0009097">
    <property type="term" value="P:isoleucine biosynthetic process"/>
    <property type="evidence" value="ECO:0007669"/>
    <property type="project" value="UniProtKB-UniPathway"/>
</dbReference>
<evidence type="ECO:0000313" key="14">
    <source>
        <dbReference type="EMBL" id="RDI53436.1"/>
    </source>
</evidence>
<dbReference type="SUPFAM" id="SSF52518">
    <property type="entry name" value="Thiamin diphosphate-binding fold (THDP-binding)"/>
    <property type="match status" value="2"/>
</dbReference>
<dbReference type="PANTHER" id="PTHR18968:SF13">
    <property type="entry name" value="ACETOLACTATE SYNTHASE CATALYTIC SUBUNIT, MITOCHONDRIAL"/>
    <property type="match status" value="1"/>
</dbReference>
<feature type="domain" description="Thiamine pyrophosphate enzyme central" evidence="11">
    <location>
        <begin position="196"/>
        <end position="333"/>
    </location>
</feature>
<dbReference type="GO" id="GO:0000287">
    <property type="term" value="F:magnesium ion binding"/>
    <property type="evidence" value="ECO:0007669"/>
    <property type="project" value="InterPro"/>
</dbReference>
<accession>A0A370HAH1</accession>
<evidence type="ECO:0000256" key="3">
    <source>
        <dbReference type="ARBA" id="ARBA00007812"/>
    </source>
</evidence>
<dbReference type="GO" id="GO:0050660">
    <property type="term" value="F:flavin adenine dinucleotide binding"/>
    <property type="evidence" value="ECO:0007669"/>
    <property type="project" value="TreeGrafter"/>
</dbReference>
<protein>
    <recommendedName>
        <fullName evidence="4">acetolactate synthase</fullName>
        <ecNumber evidence="4">2.2.1.6</ecNumber>
    </recommendedName>
</protein>
<evidence type="ECO:0000256" key="6">
    <source>
        <dbReference type="ARBA" id="ARBA00022827"/>
    </source>
</evidence>
<feature type="domain" description="Thiamine pyrophosphate enzyme TPP-binding" evidence="12">
    <location>
        <begin position="421"/>
        <end position="567"/>
    </location>
</feature>
<dbReference type="AlphaFoldDB" id="A0A370HAH1"/>
<dbReference type="Gene3D" id="3.40.50.1220">
    <property type="entry name" value="TPP-binding domain"/>
    <property type="match status" value="1"/>
</dbReference>
<dbReference type="CDD" id="cd07035">
    <property type="entry name" value="TPP_PYR_POX_like"/>
    <property type="match status" value="1"/>
</dbReference>
<dbReference type="Pfam" id="PF02776">
    <property type="entry name" value="TPP_enzyme_N"/>
    <property type="match status" value="1"/>
</dbReference>
<dbReference type="InterPro" id="IPR029035">
    <property type="entry name" value="DHS-like_NAD/FAD-binding_dom"/>
</dbReference>
<dbReference type="InterPro" id="IPR012000">
    <property type="entry name" value="Thiamin_PyroP_enz_cen_dom"/>
</dbReference>
<evidence type="ECO:0000256" key="5">
    <source>
        <dbReference type="ARBA" id="ARBA00022630"/>
    </source>
</evidence>
<comment type="catalytic activity">
    <reaction evidence="9">
        <text>2 pyruvate + H(+) = (2S)-2-acetolactate + CO2</text>
        <dbReference type="Rhea" id="RHEA:25249"/>
        <dbReference type="ChEBI" id="CHEBI:15361"/>
        <dbReference type="ChEBI" id="CHEBI:15378"/>
        <dbReference type="ChEBI" id="CHEBI:16526"/>
        <dbReference type="ChEBI" id="CHEBI:58476"/>
        <dbReference type="EC" id="2.2.1.6"/>
    </reaction>
</comment>
<keyword evidence="5" id="KW-0285">Flavoprotein</keyword>
<dbReference type="PANTHER" id="PTHR18968">
    <property type="entry name" value="THIAMINE PYROPHOSPHATE ENZYMES"/>
    <property type="match status" value="1"/>
</dbReference>
<dbReference type="Pfam" id="PF00205">
    <property type="entry name" value="TPP_enzyme_M"/>
    <property type="match status" value="1"/>
</dbReference>